<sequence length="105" mass="11840">MESWTRVFDDRKPFLAMVSMQFSYAVMSIIVKCAMNHGMSPHVSVAYRLVVASVLIMPITLSMFSVIVSRVERVEIRRVRSQVKVVGTVVTVGRATMMTLIKDLC</sequence>
<reference evidence="5 6" key="1">
    <citation type="journal article" date="2024" name="G3 (Bethesda)">
        <title>Genome assembly of Hibiscus sabdariffa L. provides insights into metabolisms of medicinal natural products.</title>
        <authorList>
            <person name="Kim T."/>
        </authorList>
    </citation>
    <scope>NUCLEOTIDE SEQUENCE [LARGE SCALE GENOMIC DNA]</scope>
    <source>
        <strain evidence="5">TK-2024</strain>
        <tissue evidence="5">Old leaves</tissue>
    </source>
</reference>
<name>A0ABR2S2F2_9ROSI</name>
<keyword evidence="3 4" id="KW-0472">Membrane</keyword>
<feature type="transmembrane region" description="Helical" evidence="4">
    <location>
        <begin position="45"/>
        <end position="68"/>
    </location>
</feature>
<evidence type="ECO:0000256" key="1">
    <source>
        <dbReference type="ARBA" id="ARBA00022692"/>
    </source>
</evidence>
<dbReference type="EMBL" id="JBBPBN010000017">
    <property type="protein sequence ID" value="KAK9019420.1"/>
    <property type="molecule type" value="Genomic_DNA"/>
</dbReference>
<dbReference type="PANTHER" id="PTHR31218">
    <property type="entry name" value="WAT1-RELATED PROTEIN"/>
    <property type="match status" value="1"/>
</dbReference>
<evidence type="ECO:0000256" key="4">
    <source>
        <dbReference type="SAM" id="Phobius"/>
    </source>
</evidence>
<accession>A0ABR2S2F2</accession>
<protein>
    <recommendedName>
        <fullName evidence="7">WAT1-related protein</fullName>
    </recommendedName>
</protein>
<evidence type="ECO:0000256" key="3">
    <source>
        <dbReference type="ARBA" id="ARBA00023136"/>
    </source>
</evidence>
<evidence type="ECO:0000313" key="5">
    <source>
        <dbReference type="EMBL" id="KAK9019420.1"/>
    </source>
</evidence>
<keyword evidence="6" id="KW-1185">Reference proteome</keyword>
<organism evidence="5 6">
    <name type="scientific">Hibiscus sabdariffa</name>
    <name type="common">roselle</name>
    <dbReference type="NCBI Taxonomy" id="183260"/>
    <lineage>
        <taxon>Eukaryota</taxon>
        <taxon>Viridiplantae</taxon>
        <taxon>Streptophyta</taxon>
        <taxon>Embryophyta</taxon>
        <taxon>Tracheophyta</taxon>
        <taxon>Spermatophyta</taxon>
        <taxon>Magnoliopsida</taxon>
        <taxon>eudicotyledons</taxon>
        <taxon>Gunneridae</taxon>
        <taxon>Pentapetalae</taxon>
        <taxon>rosids</taxon>
        <taxon>malvids</taxon>
        <taxon>Malvales</taxon>
        <taxon>Malvaceae</taxon>
        <taxon>Malvoideae</taxon>
        <taxon>Hibiscus</taxon>
    </lineage>
</organism>
<evidence type="ECO:0000313" key="6">
    <source>
        <dbReference type="Proteomes" id="UP001396334"/>
    </source>
</evidence>
<dbReference type="InterPro" id="IPR030184">
    <property type="entry name" value="WAT1-related"/>
</dbReference>
<dbReference type="Proteomes" id="UP001396334">
    <property type="component" value="Unassembled WGS sequence"/>
</dbReference>
<proteinExistence type="predicted"/>
<evidence type="ECO:0000256" key="2">
    <source>
        <dbReference type="ARBA" id="ARBA00022989"/>
    </source>
</evidence>
<keyword evidence="1 4" id="KW-0812">Transmembrane</keyword>
<evidence type="ECO:0008006" key="7">
    <source>
        <dbReference type="Google" id="ProtNLM"/>
    </source>
</evidence>
<comment type="caution">
    <text evidence="5">The sequence shown here is derived from an EMBL/GenBank/DDBJ whole genome shotgun (WGS) entry which is preliminary data.</text>
</comment>
<gene>
    <name evidence="5" type="ORF">V6N11_053944</name>
</gene>
<keyword evidence="2 4" id="KW-1133">Transmembrane helix</keyword>